<comment type="catalytic activity">
    <reaction evidence="8 9">
        <text>glycerol + ATP = sn-glycerol 3-phosphate + ADP + H(+)</text>
        <dbReference type="Rhea" id="RHEA:21644"/>
        <dbReference type="ChEBI" id="CHEBI:15378"/>
        <dbReference type="ChEBI" id="CHEBI:17754"/>
        <dbReference type="ChEBI" id="CHEBI:30616"/>
        <dbReference type="ChEBI" id="CHEBI:57597"/>
        <dbReference type="ChEBI" id="CHEBI:456216"/>
        <dbReference type="EC" id="2.7.1.30"/>
    </reaction>
</comment>
<feature type="binding site" evidence="9">
    <location>
        <position position="85"/>
    </location>
    <ligand>
        <name>glycerol</name>
        <dbReference type="ChEBI" id="CHEBI:17754"/>
    </ligand>
</feature>
<dbReference type="PROSITE" id="PS00445">
    <property type="entry name" value="FGGY_KINASES_2"/>
    <property type="match status" value="1"/>
</dbReference>
<dbReference type="HAMAP" id="MF_00186">
    <property type="entry name" value="Glycerol_kin"/>
    <property type="match status" value="1"/>
</dbReference>
<comment type="similarity">
    <text evidence="2 9 10">Belongs to the FGGY kinase family.</text>
</comment>
<comment type="pathway">
    <text evidence="1 9">Polyol metabolism; glycerol degradation via glycerol kinase pathway; sn-glycerol 3-phosphate from glycerol: step 1/1.</text>
</comment>
<feature type="binding site" evidence="9">
    <location>
        <position position="16"/>
    </location>
    <ligand>
        <name>ATP</name>
        <dbReference type="ChEBI" id="CHEBI:30616"/>
    </ligand>
</feature>
<dbReference type="GO" id="GO:0005829">
    <property type="term" value="C:cytosol"/>
    <property type="evidence" value="ECO:0007669"/>
    <property type="project" value="TreeGrafter"/>
</dbReference>
<keyword evidence="7 9" id="KW-0067">ATP-binding</keyword>
<feature type="binding site" evidence="9">
    <location>
        <position position="309"/>
    </location>
    <ligand>
        <name>ATP</name>
        <dbReference type="ChEBI" id="CHEBI:30616"/>
    </ligand>
</feature>
<dbReference type="RefSeq" id="WP_145287338.1">
    <property type="nucleotide sequence ID" value="NZ_CP036318.1"/>
</dbReference>
<evidence type="ECO:0000313" key="13">
    <source>
        <dbReference type="EMBL" id="QDV57690.1"/>
    </source>
</evidence>
<evidence type="ECO:0000259" key="12">
    <source>
        <dbReference type="Pfam" id="PF02782"/>
    </source>
</evidence>
<feature type="domain" description="Carbohydrate kinase FGGY C-terminal" evidence="12">
    <location>
        <begin position="261"/>
        <end position="449"/>
    </location>
</feature>
<sequence length="498" mass="54341">MKTTKFILALDQGTTSSRAILFDHSGQIRGVAQQEFRQILPQPGHVEHDPEEIWSSQLAVARQVMEEAKLTHDDIAAIGITNQRETVVVWDRETGKPIQNAIVWQSRITADLCDQLTRDGMADTFRNKTGLLIDPYFSGTKIKYILDRHPGLRARAQRGEVLFGTVDSFLLWRLTGGKHVTDYSNASRTLLYNIHDLDWDDELLTALDIPRAMLPEVLPSSGSFGETKAEFLGGVIPIAGVAGDQQAATFGQGCFEEGSAKNTYGTGCFMLMNIGETPKLSDNRLLTTIGWGIDGKVTYCLEGSVFVAGAIVQWLRDGLGIIAESSDVEALAAKVDGADDVIVVPALVGLGAPHWDPHARGAILGISRGTTAAHIARASIESMAFQTRDVLDAMQQDAGTKLKILKVDGGACCNDALMQFQADILDTAVQRPKVSETTALGAAYLAGLAVGYWKNLKAVKENWALDREFTPAMDPEIRESRYHKWQTAVERSKGWANS</sequence>
<feature type="binding site" evidence="9">
    <location>
        <position position="244"/>
    </location>
    <ligand>
        <name>sn-glycerol 3-phosphate</name>
        <dbReference type="ChEBI" id="CHEBI:57597"/>
    </ligand>
</feature>
<feature type="binding site" evidence="9">
    <location>
        <position position="136"/>
    </location>
    <ligand>
        <name>glycerol</name>
        <dbReference type="ChEBI" id="CHEBI:17754"/>
    </ligand>
</feature>
<dbReference type="Pfam" id="PF00370">
    <property type="entry name" value="FGGY_N"/>
    <property type="match status" value="1"/>
</dbReference>
<dbReference type="InterPro" id="IPR018483">
    <property type="entry name" value="Carb_kinase_FGGY_CS"/>
</dbReference>
<dbReference type="UniPathway" id="UPA00618">
    <property type="reaction ID" value="UER00672"/>
</dbReference>
<feature type="binding site" evidence="9">
    <location>
        <position position="245"/>
    </location>
    <ligand>
        <name>glycerol</name>
        <dbReference type="ChEBI" id="CHEBI:17754"/>
    </ligand>
</feature>
<comment type="function">
    <text evidence="9">Key enzyme in the regulation of glycerol uptake and metabolism. Catalyzes the phosphorylation of glycerol to yield sn-glycerol 3-phosphate.</text>
</comment>
<feature type="binding site" evidence="9">
    <location>
        <position position="266"/>
    </location>
    <ligand>
        <name>ADP</name>
        <dbReference type="ChEBI" id="CHEBI:456216"/>
    </ligand>
</feature>
<evidence type="ECO:0000256" key="6">
    <source>
        <dbReference type="ARBA" id="ARBA00022798"/>
    </source>
</evidence>
<dbReference type="InterPro" id="IPR000577">
    <property type="entry name" value="Carb_kinase_FGGY"/>
</dbReference>
<reference evidence="13 14" key="1">
    <citation type="submission" date="2019-02" db="EMBL/GenBank/DDBJ databases">
        <title>Deep-cultivation of Planctomycetes and their phenomic and genomic characterization uncovers novel biology.</title>
        <authorList>
            <person name="Wiegand S."/>
            <person name="Jogler M."/>
            <person name="Boedeker C."/>
            <person name="Pinto D."/>
            <person name="Vollmers J."/>
            <person name="Rivas-Marin E."/>
            <person name="Kohn T."/>
            <person name="Peeters S.H."/>
            <person name="Heuer A."/>
            <person name="Rast P."/>
            <person name="Oberbeckmann S."/>
            <person name="Bunk B."/>
            <person name="Jeske O."/>
            <person name="Meyerdierks A."/>
            <person name="Storesund J.E."/>
            <person name="Kallscheuer N."/>
            <person name="Luecker S."/>
            <person name="Lage O.M."/>
            <person name="Pohl T."/>
            <person name="Merkel B.J."/>
            <person name="Hornburger P."/>
            <person name="Mueller R.-W."/>
            <person name="Bruemmer F."/>
            <person name="Labrenz M."/>
            <person name="Spormann A.M."/>
            <person name="Op den Camp H."/>
            <person name="Overmann J."/>
            <person name="Amann R."/>
            <person name="Jetten M.S.M."/>
            <person name="Mascher T."/>
            <person name="Medema M.H."/>
            <person name="Devos D.P."/>
            <person name="Kaster A.-K."/>
            <person name="Ovreas L."/>
            <person name="Rohde M."/>
            <person name="Galperin M.Y."/>
            <person name="Jogler C."/>
        </authorList>
    </citation>
    <scope>NUCLEOTIDE SEQUENCE [LARGE SCALE GENOMIC DNA]</scope>
    <source>
        <strain evidence="13 14">Mal33</strain>
    </source>
</reference>
<feature type="binding site" evidence="9">
    <location>
        <position position="84"/>
    </location>
    <ligand>
        <name>glycerol</name>
        <dbReference type="ChEBI" id="CHEBI:17754"/>
    </ligand>
</feature>
<dbReference type="CDD" id="cd07786">
    <property type="entry name" value="FGGY_EcGK_like"/>
    <property type="match status" value="1"/>
</dbReference>
<feature type="binding site" evidence="9">
    <location>
        <position position="410"/>
    </location>
    <ligand>
        <name>ADP</name>
        <dbReference type="ChEBI" id="CHEBI:456216"/>
    </ligand>
</feature>
<dbReference type="InterPro" id="IPR005999">
    <property type="entry name" value="Glycerol_kin"/>
</dbReference>
<evidence type="ECO:0000313" key="14">
    <source>
        <dbReference type="Proteomes" id="UP000316770"/>
    </source>
</evidence>
<feature type="binding site" evidence="9">
    <location>
        <position position="410"/>
    </location>
    <ligand>
        <name>ATP</name>
        <dbReference type="ChEBI" id="CHEBI:30616"/>
    </ligand>
</feature>
<evidence type="ECO:0000256" key="4">
    <source>
        <dbReference type="ARBA" id="ARBA00022741"/>
    </source>
</evidence>
<feature type="binding site" evidence="9">
    <location>
        <position position="136"/>
    </location>
    <ligand>
        <name>sn-glycerol 3-phosphate</name>
        <dbReference type="ChEBI" id="CHEBI:57597"/>
    </ligand>
</feature>
<dbReference type="InterPro" id="IPR043129">
    <property type="entry name" value="ATPase_NBD"/>
</dbReference>
<evidence type="ECO:0000256" key="8">
    <source>
        <dbReference type="ARBA" id="ARBA00052101"/>
    </source>
</evidence>
<keyword evidence="5 9" id="KW-0418">Kinase</keyword>
<keyword evidence="6 9" id="KW-0319">Glycerol metabolism</keyword>
<dbReference type="GO" id="GO:0019563">
    <property type="term" value="P:glycerol catabolic process"/>
    <property type="evidence" value="ECO:0007669"/>
    <property type="project" value="UniProtKB-UniRule"/>
</dbReference>
<feature type="binding site" evidence="9">
    <location>
        <position position="414"/>
    </location>
    <ligand>
        <name>ADP</name>
        <dbReference type="ChEBI" id="CHEBI:456216"/>
    </ligand>
</feature>
<feature type="binding site" evidence="9">
    <location>
        <position position="85"/>
    </location>
    <ligand>
        <name>sn-glycerol 3-phosphate</name>
        <dbReference type="ChEBI" id="CHEBI:57597"/>
    </ligand>
</feature>
<keyword evidence="14" id="KW-1185">Reference proteome</keyword>
<dbReference type="FunFam" id="3.30.420.40:FF:000008">
    <property type="entry name" value="Glycerol kinase"/>
    <property type="match status" value="1"/>
</dbReference>
<feature type="binding site" evidence="9">
    <location>
        <position position="18"/>
    </location>
    <ligand>
        <name>ADP</name>
        <dbReference type="ChEBI" id="CHEBI:456216"/>
    </ligand>
</feature>
<dbReference type="EC" id="2.7.1.30" evidence="9"/>
<dbReference type="InterPro" id="IPR018485">
    <property type="entry name" value="FGGY_C"/>
</dbReference>
<dbReference type="GO" id="GO:0004370">
    <property type="term" value="F:glycerol kinase activity"/>
    <property type="evidence" value="ECO:0007669"/>
    <property type="project" value="UniProtKB-UniRule"/>
</dbReference>
<name>A0A518IX78_9BACT</name>
<feature type="binding site" evidence="9">
    <location>
        <position position="14"/>
    </location>
    <ligand>
        <name>ATP</name>
        <dbReference type="ChEBI" id="CHEBI:30616"/>
    </ligand>
</feature>
<dbReference type="GO" id="GO:0005524">
    <property type="term" value="F:ATP binding"/>
    <property type="evidence" value="ECO:0007669"/>
    <property type="project" value="UniProtKB-UniRule"/>
</dbReference>
<dbReference type="GO" id="GO:0006072">
    <property type="term" value="P:glycerol-3-phosphate metabolic process"/>
    <property type="evidence" value="ECO:0007669"/>
    <property type="project" value="InterPro"/>
</dbReference>
<feature type="binding site" evidence="9">
    <location>
        <position position="266"/>
    </location>
    <ligand>
        <name>ATP</name>
        <dbReference type="ChEBI" id="CHEBI:30616"/>
    </ligand>
</feature>
<feature type="binding site" evidence="9">
    <location>
        <position position="313"/>
    </location>
    <ligand>
        <name>ATP</name>
        <dbReference type="ChEBI" id="CHEBI:30616"/>
    </ligand>
</feature>
<evidence type="ECO:0000256" key="3">
    <source>
        <dbReference type="ARBA" id="ARBA00022679"/>
    </source>
</evidence>
<dbReference type="Proteomes" id="UP000316770">
    <property type="component" value="Chromosome"/>
</dbReference>
<dbReference type="EMBL" id="CP036318">
    <property type="protein sequence ID" value="QDV57690.1"/>
    <property type="molecule type" value="Genomic_DNA"/>
</dbReference>
<keyword evidence="4 9" id="KW-0547">Nucleotide-binding</keyword>
<dbReference type="FunFam" id="3.30.420.40:FF:000007">
    <property type="entry name" value="Glycerol kinase"/>
    <property type="match status" value="1"/>
</dbReference>
<feature type="binding site" evidence="9">
    <location>
        <position position="14"/>
    </location>
    <ligand>
        <name>ADP</name>
        <dbReference type="ChEBI" id="CHEBI:456216"/>
    </ligand>
</feature>
<dbReference type="NCBIfam" id="TIGR01311">
    <property type="entry name" value="glycerol_kin"/>
    <property type="match status" value="1"/>
</dbReference>
<evidence type="ECO:0000256" key="5">
    <source>
        <dbReference type="ARBA" id="ARBA00022777"/>
    </source>
</evidence>
<feature type="binding site" evidence="9">
    <location>
        <position position="15"/>
    </location>
    <ligand>
        <name>ATP</name>
        <dbReference type="ChEBI" id="CHEBI:30616"/>
    </ligand>
</feature>
<proteinExistence type="inferred from homology"/>
<feature type="binding site" evidence="9">
    <location>
        <position position="309"/>
    </location>
    <ligand>
        <name>ADP</name>
        <dbReference type="ChEBI" id="CHEBI:456216"/>
    </ligand>
</feature>
<organism evidence="13 14">
    <name type="scientific">Rosistilla oblonga</name>
    <dbReference type="NCBI Taxonomy" id="2527990"/>
    <lineage>
        <taxon>Bacteria</taxon>
        <taxon>Pseudomonadati</taxon>
        <taxon>Planctomycetota</taxon>
        <taxon>Planctomycetia</taxon>
        <taxon>Pirellulales</taxon>
        <taxon>Pirellulaceae</taxon>
        <taxon>Rosistilla</taxon>
    </lineage>
</organism>
<dbReference type="SUPFAM" id="SSF53067">
    <property type="entry name" value="Actin-like ATPase domain"/>
    <property type="match status" value="2"/>
</dbReference>
<feature type="domain" description="Carbohydrate kinase FGGY N-terminal" evidence="11">
    <location>
        <begin position="7"/>
        <end position="251"/>
    </location>
</feature>
<dbReference type="PANTHER" id="PTHR10196">
    <property type="entry name" value="SUGAR KINASE"/>
    <property type="match status" value="1"/>
</dbReference>
<dbReference type="AlphaFoldDB" id="A0A518IX78"/>
<feature type="binding site" evidence="9">
    <location>
        <position position="84"/>
    </location>
    <ligand>
        <name>sn-glycerol 3-phosphate</name>
        <dbReference type="ChEBI" id="CHEBI:57597"/>
    </ligand>
</feature>
<evidence type="ECO:0000256" key="1">
    <source>
        <dbReference type="ARBA" id="ARBA00005190"/>
    </source>
</evidence>
<dbReference type="InterPro" id="IPR018484">
    <property type="entry name" value="FGGY_N"/>
</dbReference>
<evidence type="ECO:0000256" key="7">
    <source>
        <dbReference type="ARBA" id="ARBA00022840"/>
    </source>
</evidence>
<feature type="binding site" evidence="9">
    <location>
        <position position="244"/>
    </location>
    <ligand>
        <name>glycerol</name>
        <dbReference type="ChEBI" id="CHEBI:17754"/>
    </ligand>
</feature>
<accession>A0A518IX78</accession>
<keyword evidence="3 9" id="KW-0808">Transferase</keyword>
<evidence type="ECO:0000256" key="2">
    <source>
        <dbReference type="ARBA" id="ARBA00009156"/>
    </source>
</evidence>
<dbReference type="Pfam" id="PF02782">
    <property type="entry name" value="FGGY_C"/>
    <property type="match status" value="1"/>
</dbReference>
<evidence type="ECO:0000256" key="9">
    <source>
        <dbReference type="HAMAP-Rule" id="MF_00186"/>
    </source>
</evidence>
<evidence type="ECO:0000256" key="10">
    <source>
        <dbReference type="RuleBase" id="RU003733"/>
    </source>
</evidence>
<dbReference type="PIRSF" id="PIRSF000538">
    <property type="entry name" value="GlpK"/>
    <property type="match status" value="1"/>
</dbReference>
<protein>
    <recommendedName>
        <fullName evidence="9">Glycerol kinase</fullName>
        <ecNumber evidence="9">2.7.1.30</ecNumber>
    </recommendedName>
    <alternativeName>
        <fullName evidence="9">ATP:glycerol 3-phosphotransferase</fullName>
    </alternativeName>
    <alternativeName>
        <fullName evidence="9">Glycerokinase</fullName>
        <shortName evidence="9">GK</shortName>
    </alternativeName>
</protein>
<comment type="activity regulation">
    <text evidence="9">Inhibited by fructose 1,6-bisphosphate (FBP).</text>
</comment>
<dbReference type="PANTHER" id="PTHR10196:SF69">
    <property type="entry name" value="GLYCEROL KINASE"/>
    <property type="match status" value="1"/>
</dbReference>
<dbReference type="NCBIfam" id="NF000756">
    <property type="entry name" value="PRK00047.1"/>
    <property type="match status" value="1"/>
</dbReference>
<dbReference type="Gene3D" id="3.30.420.40">
    <property type="match status" value="2"/>
</dbReference>
<gene>
    <name evidence="9 13" type="primary">glpK</name>
    <name evidence="13" type="ORF">Mal33_37030</name>
</gene>
<evidence type="ECO:0000259" key="11">
    <source>
        <dbReference type="Pfam" id="PF00370"/>
    </source>
</evidence>
<feature type="binding site" evidence="9">
    <location>
        <position position="14"/>
    </location>
    <ligand>
        <name>sn-glycerol 3-phosphate</name>
        <dbReference type="ChEBI" id="CHEBI:57597"/>
    </ligand>
</feature>